<dbReference type="Proteomes" id="UP001501747">
    <property type="component" value="Unassembled WGS sequence"/>
</dbReference>
<keyword evidence="1" id="KW-1133">Transmembrane helix</keyword>
<comment type="caution">
    <text evidence="3">The sequence shown here is derived from an EMBL/GenBank/DDBJ whole genome shotgun (WGS) entry which is preliminary data.</text>
</comment>
<feature type="transmembrane region" description="Helical" evidence="1">
    <location>
        <begin position="108"/>
        <end position="126"/>
    </location>
</feature>
<name>A0ABP7TIY7_9PSEU</name>
<feature type="transmembrane region" description="Helical" evidence="1">
    <location>
        <begin position="213"/>
        <end position="234"/>
    </location>
</feature>
<proteinExistence type="predicted"/>
<dbReference type="InterPro" id="IPR053150">
    <property type="entry name" value="Teicoplanin_resist-assoc"/>
</dbReference>
<dbReference type="Pfam" id="PF04892">
    <property type="entry name" value="VanZ"/>
    <property type="match status" value="1"/>
</dbReference>
<reference evidence="4" key="1">
    <citation type="journal article" date="2019" name="Int. J. Syst. Evol. Microbiol.">
        <title>The Global Catalogue of Microorganisms (GCM) 10K type strain sequencing project: providing services to taxonomists for standard genome sequencing and annotation.</title>
        <authorList>
            <consortium name="The Broad Institute Genomics Platform"/>
            <consortium name="The Broad Institute Genome Sequencing Center for Infectious Disease"/>
            <person name="Wu L."/>
            <person name="Ma J."/>
        </authorList>
    </citation>
    <scope>NUCLEOTIDE SEQUENCE [LARGE SCALE GENOMIC DNA]</scope>
    <source>
        <strain evidence="4">JCM 17342</strain>
    </source>
</reference>
<evidence type="ECO:0000313" key="4">
    <source>
        <dbReference type="Proteomes" id="UP001501747"/>
    </source>
</evidence>
<feature type="transmembrane region" description="Helical" evidence="1">
    <location>
        <begin position="254"/>
        <end position="275"/>
    </location>
</feature>
<feature type="transmembrane region" description="Helical" evidence="1">
    <location>
        <begin position="138"/>
        <end position="160"/>
    </location>
</feature>
<feature type="transmembrane region" description="Helical" evidence="1">
    <location>
        <begin position="172"/>
        <end position="192"/>
    </location>
</feature>
<sequence length="383" mass="41390">MVSGTTLSAVVAVLGGFGLAAVLVVPYIAWSYHRRGELGLGHAVLGLAFLIYSFALVTYTLLPLPEIDTAYCVRHAAVTRPVLAPLRFVSDMGKYDTAGIRALLRNPALRQVLFNVALFVPLGMFLRHLFRCGLPLTLLTGLLISLTVESTQLTGVWFLFQCPYRLFDTGDLLSNSLGAAVGFLLAPVLNLVPGQRVRVPVGVPRPVTRRRRLLGIALDLLAVWVAGNGLLFGAKLANWALHGEVPREGVWNPLLTSVLAYWLPAVLLLLVIPLLGNGGTIGQRIVLLRPADRLGQVPRWPRAALRFLTGSGGYYVLVGAVPDAAVSLVCASFGFLVHTTGGRGLSGVVAGLTVIDSRVDRYGTRVAPDRKYRFEHLPAEEHR</sequence>
<dbReference type="PANTHER" id="PTHR36834:SF1">
    <property type="entry name" value="INTEGRAL MEMBRANE PROTEIN"/>
    <property type="match status" value="1"/>
</dbReference>
<keyword evidence="1" id="KW-0812">Transmembrane</keyword>
<accession>A0ABP7TIY7</accession>
<evidence type="ECO:0000259" key="2">
    <source>
        <dbReference type="Pfam" id="PF04892"/>
    </source>
</evidence>
<gene>
    <name evidence="3" type="ORF">GCM10022247_59950</name>
</gene>
<dbReference type="PANTHER" id="PTHR36834">
    <property type="entry name" value="MEMBRANE PROTEIN-RELATED"/>
    <property type="match status" value="1"/>
</dbReference>
<organism evidence="3 4">
    <name type="scientific">Allokutzneria multivorans</name>
    <dbReference type="NCBI Taxonomy" id="1142134"/>
    <lineage>
        <taxon>Bacteria</taxon>
        <taxon>Bacillati</taxon>
        <taxon>Actinomycetota</taxon>
        <taxon>Actinomycetes</taxon>
        <taxon>Pseudonocardiales</taxon>
        <taxon>Pseudonocardiaceae</taxon>
        <taxon>Allokutzneria</taxon>
    </lineage>
</organism>
<dbReference type="EMBL" id="BAABAL010000019">
    <property type="protein sequence ID" value="GAA4027001.1"/>
    <property type="molecule type" value="Genomic_DNA"/>
</dbReference>
<evidence type="ECO:0000256" key="1">
    <source>
        <dbReference type="SAM" id="Phobius"/>
    </source>
</evidence>
<dbReference type="InterPro" id="IPR006976">
    <property type="entry name" value="VanZ-like"/>
</dbReference>
<keyword evidence="4" id="KW-1185">Reference proteome</keyword>
<evidence type="ECO:0000313" key="3">
    <source>
        <dbReference type="EMBL" id="GAA4027001.1"/>
    </source>
</evidence>
<keyword evidence="1" id="KW-0472">Membrane</keyword>
<feature type="domain" description="VanZ-like" evidence="2">
    <location>
        <begin position="49"/>
        <end position="189"/>
    </location>
</feature>
<feature type="transmembrane region" description="Helical" evidence="1">
    <location>
        <begin position="42"/>
        <end position="62"/>
    </location>
</feature>
<feature type="transmembrane region" description="Helical" evidence="1">
    <location>
        <begin position="6"/>
        <end position="30"/>
    </location>
</feature>
<protein>
    <recommendedName>
        <fullName evidence="2">VanZ-like domain-containing protein</fullName>
    </recommendedName>
</protein>